<dbReference type="GO" id="GO:0005524">
    <property type="term" value="F:ATP binding"/>
    <property type="evidence" value="ECO:0007669"/>
    <property type="project" value="UniProtKB-KW"/>
</dbReference>
<dbReference type="PROSITE" id="PS50893">
    <property type="entry name" value="ABC_TRANSPORTER_2"/>
    <property type="match status" value="1"/>
</dbReference>
<keyword evidence="2" id="KW-0813">Transport</keyword>
<dbReference type="InterPro" id="IPR003593">
    <property type="entry name" value="AAA+_ATPase"/>
</dbReference>
<dbReference type="Pfam" id="PF13732">
    <property type="entry name" value="DrrA1-3_C"/>
    <property type="match status" value="1"/>
</dbReference>
<keyword evidence="3" id="KW-1003">Cell membrane</keyword>
<evidence type="ECO:0000256" key="5">
    <source>
        <dbReference type="ARBA" id="ARBA00022840"/>
    </source>
</evidence>
<gene>
    <name evidence="11" type="ORF">SAMN05421812_11116</name>
</gene>
<dbReference type="OrthoDB" id="9804819at2"/>
<dbReference type="InterPro" id="IPR027417">
    <property type="entry name" value="P-loop_NTPase"/>
</dbReference>
<dbReference type="InterPro" id="IPR050763">
    <property type="entry name" value="ABC_transporter_ATP-binding"/>
</dbReference>
<proteinExistence type="inferred from homology"/>
<name>A0A239NUH7_9ACTN</name>
<accession>A0A239NUH7</accession>
<protein>
    <submittedName>
        <fullName evidence="11">ABC-2 type transport system ATP-binding protein</fullName>
    </submittedName>
</protein>
<dbReference type="InterPro" id="IPR005894">
    <property type="entry name" value="DrrA"/>
</dbReference>
<dbReference type="Pfam" id="PF00005">
    <property type="entry name" value="ABC_tran"/>
    <property type="match status" value="1"/>
</dbReference>
<keyword evidence="6" id="KW-1278">Translocase</keyword>
<dbReference type="GO" id="GO:0043215">
    <property type="term" value="P:daunorubicin transport"/>
    <property type="evidence" value="ECO:0007669"/>
    <property type="project" value="InterPro"/>
</dbReference>
<dbReference type="PROSITE" id="PS00211">
    <property type="entry name" value="ABC_TRANSPORTER_1"/>
    <property type="match status" value="1"/>
</dbReference>
<dbReference type="PANTHER" id="PTHR42711">
    <property type="entry name" value="ABC TRANSPORTER ATP-BINDING PROTEIN"/>
    <property type="match status" value="1"/>
</dbReference>
<feature type="domain" description="ABC transporter" evidence="10">
    <location>
        <begin position="21"/>
        <end position="251"/>
    </location>
</feature>
<keyword evidence="5 11" id="KW-0067">ATP-binding</keyword>
<dbReference type="EMBL" id="FZPH01000011">
    <property type="protein sequence ID" value="SNT58527.1"/>
    <property type="molecule type" value="Genomic_DNA"/>
</dbReference>
<sequence>MTERSVASLAPTAVSDVVAAVEVVDLAVSYGAVKALDGLSLTVSPGTVFGLLGPNGAGKTTLVRVLSTLLRPGRGQARVLGHDVVREPLAVRLMIGLAGQSAAVDAELTGRENLEMVGQLYRLPRAEARRRAADILERFDLADAANRRVGTYSGGMRRRLDLAASLTGRPPVLLLDEPTTGLDPRSRLELWAIVDELRDAGTTVLLTTQYLDEADRLAQRIAVIDAGKVIAEGTPAELKAEAGTDVLRIRLPDPAGLAMAAPLLADLAAAGTTVDTSDDELTVRVARPDASAEAVRRLDRAGLTVSVIQLTQPSLDDVFLSLTGHTAAATDSTGEESA</sequence>
<dbReference type="Proteomes" id="UP000198362">
    <property type="component" value="Unassembled WGS sequence"/>
</dbReference>
<dbReference type="AlphaFoldDB" id="A0A239NUH7"/>
<reference evidence="11 12" key="1">
    <citation type="submission" date="2017-06" db="EMBL/GenBank/DDBJ databases">
        <authorList>
            <person name="Kim H.J."/>
            <person name="Triplett B.A."/>
        </authorList>
    </citation>
    <scope>NUCLEOTIDE SEQUENCE [LARGE SCALE GENOMIC DNA]</scope>
    <source>
        <strain evidence="11 12">CGMCC 4.5593</strain>
    </source>
</reference>
<dbReference type="FunFam" id="3.40.50.300:FF:000589">
    <property type="entry name" value="ABC transporter, ATP-binding subunit"/>
    <property type="match status" value="1"/>
</dbReference>
<comment type="similarity">
    <text evidence="9">Belongs to the ABC transporter superfamily. Drug exporter-1 (DrugE1) (TC 3.A.1.105) family.</text>
</comment>
<evidence type="ECO:0000313" key="11">
    <source>
        <dbReference type="EMBL" id="SNT58527.1"/>
    </source>
</evidence>
<dbReference type="GO" id="GO:0046677">
    <property type="term" value="P:response to antibiotic"/>
    <property type="evidence" value="ECO:0007669"/>
    <property type="project" value="UniProtKB-KW"/>
</dbReference>
<dbReference type="RefSeq" id="WP_089252872.1">
    <property type="nucleotide sequence ID" value="NZ_FZPH01000011.1"/>
</dbReference>
<organism evidence="11 12">
    <name type="scientific">Asanoa hainanensis</name>
    <dbReference type="NCBI Taxonomy" id="560556"/>
    <lineage>
        <taxon>Bacteria</taxon>
        <taxon>Bacillati</taxon>
        <taxon>Actinomycetota</taxon>
        <taxon>Actinomycetes</taxon>
        <taxon>Micromonosporales</taxon>
        <taxon>Micromonosporaceae</taxon>
        <taxon>Asanoa</taxon>
    </lineage>
</organism>
<keyword evidence="7" id="KW-0472">Membrane</keyword>
<dbReference type="PANTHER" id="PTHR42711:SF19">
    <property type="entry name" value="DOXORUBICIN RESISTANCE ATP-BINDING PROTEIN DRRA"/>
    <property type="match status" value="1"/>
</dbReference>
<keyword evidence="8" id="KW-0046">Antibiotic resistance</keyword>
<evidence type="ECO:0000313" key="12">
    <source>
        <dbReference type="Proteomes" id="UP000198362"/>
    </source>
</evidence>
<dbReference type="GO" id="GO:0005886">
    <property type="term" value="C:plasma membrane"/>
    <property type="evidence" value="ECO:0007669"/>
    <property type="project" value="UniProtKB-SubCell"/>
</dbReference>
<evidence type="ECO:0000259" key="10">
    <source>
        <dbReference type="PROSITE" id="PS50893"/>
    </source>
</evidence>
<dbReference type="GO" id="GO:1900753">
    <property type="term" value="P:doxorubicin transport"/>
    <property type="evidence" value="ECO:0007669"/>
    <property type="project" value="InterPro"/>
</dbReference>
<evidence type="ECO:0000256" key="6">
    <source>
        <dbReference type="ARBA" id="ARBA00022967"/>
    </source>
</evidence>
<dbReference type="SUPFAM" id="SSF52540">
    <property type="entry name" value="P-loop containing nucleoside triphosphate hydrolases"/>
    <property type="match status" value="1"/>
</dbReference>
<dbReference type="InterPro" id="IPR003439">
    <property type="entry name" value="ABC_transporter-like_ATP-bd"/>
</dbReference>
<keyword evidence="4" id="KW-0547">Nucleotide-binding</keyword>
<evidence type="ECO:0000256" key="9">
    <source>
        <dbReference type="ARBA" id="ARBA00049985"/>
    </source>
</evidence>
<keyword evidence="12" id="KW-1185">Reference proteome</keyword>
<evidence type="ECO:0000256" key="8">
    <source>
        <dbReference type="ARBA" id="ARBA00023251"/>
    </source>
</evidence>
<dbReference type="NCBIfam" id="TIGR01188">
    <property type="entry name" value="drrA"/>
    <property type="match status" value="1"/>
</dbReference>
<dbReference type="Gene3D" id="3.40.50.300">
    <property type="entry name" value="P-loop containing nucleotide triphosphate hydrolases"/>
    <property type="match status" value="1"/>
</dbReference>
<evidence type="ECO:0000256" key="4">
    <source>
        <dbReference type="ARBA" id="ARBA00022741"/>
    </source>
</evidence>
<dbReference type="GO" id="GO:0016887">
    <property type="term" value="F:ATP hydrolysis activity"/>
    <property type="evidence" value="ECO:0007669"/>
    <property type="project" value="InterPro"/>
</dbReference>
<dbReference type="SMART" id="SM00382">
    <property type="entry name" value="AAA"/>
    <property type="match status" value="1"/>
</dbReference>
<evidence type="ECO:0000256" key="7">
    <source>
        <dbReference type="ARBA" id="ARBA00023136"/>
    </source>
</evidence>
<evidence type="ECO:0000256" key="1">
    <source>
        <dbReference type="ARBA" id="ARBA00004413"/>
    </source>
</evidence>
<comment type="subcellular location">
    <subcellularLocation>
        <location evidence="1">Cell membrane</location>
        <topology evidence="1">Peripheral membrane protein</topology>
        <orientation evidence="1">Cytoplasmic side</orientation>
    </subcellularLocation>
</comment>
<evidence type="ECO:0000256" key="3">
    <source>
        <dbReference type="ARBA" id="ARBA00022475"/>
    </source>
</evidence>
<dbReference type="InterPro" id="IPR017871">
    <property type="entry name" value="ABC_transporter-like_CS"/>
</dbReference>
<evidence type="ECO:0000256" key="2">
    <source>
        <dbReference type="ARBA" id="ARBA00022448"/>
    </source>
</evidence>
<dbReference type="InterPro" id="IPR025302">
    <property type="entry name" value="DrrA1/2-like_C"/>
</dbReference>